<name>A6BFT1_9FIRM</name>
<dbReference type="EMBL" id="AAXB02000004">
    <property type="protein sequence ID" value="EDM63488.1"/>
    <property type="molecule type" value="Genomic_DNA"/>
</dbReference>
<comment type="caution">
    <text evidence="1">The sequence shown here is derived from an EMBL/GenBank/DDBJ whole genome shotgun (WGS) entry which is preliminary data.</text>
</comment>
<dbReference type="HOGENOM" id="CLU_3308661_0_0_9"/>
<gene>
    <name evidence="1" type="ORF">DORLON_01154</name>
</gene>
<sequence>MIMINFLLKNLMLKYSKYYKCSIMYWKWACQLRDMEQES</sequence>
<evidence type="ECO:0000313" key="1">
    <source>
        <dbReference type="EMBL" id="EDM63488.1"/>
    </source>
</evidence>
<protein>
    <submittedName>
        <fullName evidence="1">Uncharacterized protein</fullName>
    </submittedName>
</protein>
<organism evidence="1 2">
    <name type="scientific">Dorea longicatena DSM 13814</name>
    <dbReference type="NCBI Taxonomy" id="411462"/>
    <lineage>
        <taxon>Bacteria</taxon>
        <taxon>Bacillati</taxon>
        <taxon>Bacillota</taxon>
        <taxon>Clostridia</taxon>
        <taxon>Lachnospirales</taxon>
        <taxon>Lachnospiraceae</taxon>
        <taxon>Dorea</taxon>
    </lineage>
</organism>
<dbReference type="Proteomes" id="UP000004016">
    <property type="component" value="Unassembled WGS sequence"/>
</dbReference>
<reference evidence="1 2" key="1">
    <citation type="submission" date="2007-03" db="EMBL/GenBank/DDBJ databases">
        <authorList>
            <person name="Fulton L."/>
            <person name="Clifton S."/>
            <person name="Fulton B."/>
            <person name="Xu J."/>
            <person name="Minx P."/>
            <person name="Pepin K.H."/>
            <person name="Johnson M."/>
            <person name="Thiruvilangam P."/>
            <person name="Bhonagiri V."/>
            <person name="Nash W.E."/>
            <person name="Mardis E.R."/>
            <person name="Wilson R.K."/>
        </authorList>
    </citation>
    <scope>NUCLEOTIDE SEQUENCE [LARGE SCALE GENOMIC DNA]</scope>
    <source>
        <strain evidence="1 2">DSM 13814</strain>
    </source>
</reference>
<dbReference type="AlphaFoldDB" id="A6BFT1"/>
<reference evidence="1 2" key="2">
    <citation type="submission" date="2007-04" db="EMBL/GenBank/DDBJ databases">
        <title>Draft genome sequence of Dorea longicatena (DSM 13814).</title>
        <authorList>
            <person name="Sudarsanam P."/>
            <person name="Ley R."/>
            <person name="Guruge J."/>
            <person name="Turnbaugh P.J."/>
            <person name="Mahowald M."/>
            <person name="Liep D."/>
            <person name="Gordon J."/>
        </authorList>
    </citation>
    <scope>NUCLEOTIDE SEQUENCE [LARGE SCALE GENOMIC DNA]</scope>
    <source>
        <strain evidence="1 2">DSM 13814</strain>
    </source>
</reference>
<proteinExistence type="predicted"/>
<evidence type="ECO:0000313" key="2">
    <source>
        <dbReference type="Proteomes" id="UP000004016"/>
    </source>
</evidence>
<accession>A6BFT1</accession>